<dbReference type="AlphaFoldDB" id="A0A0H5Q6X8"/>
<proteinExistence type="predicted"/>
<sequence length="87" mass="9641">MTNRNAAVNNWSQPAMFPPAVIEVTLRVGAIAGNDDYQLELDWKDPSTDTLLGMMSRPSIHRDDIHFAIGQAMEDIEAILEELAGPF</sequence>
<reference evidence="1" key="2">
    <citation type="submission" date="2015-07" db="EMBL/GenBank/DDBJ databases">
        <title>Plasmids, circular viruses and viroids from rat gut.</title>
        <authorList>
            <person name="Jorgensen T.J."/>
            <person name="Hansen M.A."/>
            <person name="Xu Z."/>
            <person name="Tabak M.A."/>
            <person name="Sorensen S.J."/>
            <person name="Hansen L.H."/>
        </authorList>
    </citation>
    <scope>NUCLEOTIDE SEQUENCE</scope>
    <source>
        <strain evidence="1">RGFK1741</strain>
    </source>
</reference>
<reference evidence="1" key="1">
    <citation type="submission" date="2015-06" db="EMBL/GenBank/DDBJ databases">
        <authorList>
            <person name="Joergensen T."/>
        </authorList>
    </citation>
    <scope>NUCLEOTIDE SEQUENCE</scope>
    <source>
        <strain evidence="1">RGFK1741</strain>
    </source>
</reference>
<organism evidence="1">
    <name type="scientific">uncultured prokaryote</name>
    <dbReference type="NCBI Taxonomy" id="198431"/>
    <lineage>
        <taxon>unclassified sequences</taxon>
        <taxon>environmental samples</taxon>
    </lineage>
</organism>
<name>A0A0H5Q6X8_9ZZZZ</name>
<protein>
    <submittedName>
        <fullName evidence="1">Uncharacterized protein</fullName>
    </submittedName>
</protein>
<dbReference type="EMBL" id="LN854243">
    <property type="protein sequence ID" value="CRY97786.1"/>
    <property type="molecule type" value="Genomic_DNA"/>
</dbReference>
<accession>A0A0H5Q6X8</accession>
<evidence type="ECO:0000313" key="1">
    <source>
        <dbReference type="EMBL" id="CRY97786.1"/>
    </source>
</evidence>